<accession>A0A2N7QG29</accession>
<organism evidence="3 4">
    <name type="scientific">Thermodesulfobacterium geofontis</name>
    <dbReference type="NCBI Taxonomy" id="1295609"/>
    <lineage>
        <taxon>Bacteria</taxon>
        <taxon>Pseudomonadati</taxon>
        <taxon>Thermodesulfobacteriota</taxon>
        <taxon>Thermodesulfobacteria</taxon>
        <taxon>Thermodesulfobacteriales</taxon>
        <taxon>Thermodesulfobacteriaceae</taxon>
        <taxon>Thermodesulfobacterium</taxon>
    </lineage>
</organism>
<dbReference type="InterPro" id="IPR010095">
    <property type="entry name" value="Cas12f1-like_TNB"/>
</dbReference>
<protein>
    <recommendedName>
        <fullName evidence="2">Cas12f1-like TNB domain-containing protein</fullName>
    </recommendedName>
</protein>
<keyword evidence="1" id="KW-0238">DNA-binding</keyword>
<comment type="caution">
    <text evidence="3">The sequence shown here is derived from an EMBL/GenBank/DDBJ whole genome shotgun (WGS) entry which is preliminary data.</text>
</comment>
<dbReference type="Pfam" id="PF07282">
    <property type="entry name" value="Cas12f1-like_TNB"/>
    <property type="match status" value="1"/>
</dbReference>
<gene>
    <name evidence="3" type="ORF">C0169_01625</name>
</gene>
<reference evidence="3 4" key="1">
    <citation type="submission" date="2018-01" db="EMBL/GenBank/DDBJ databases">
        <title>Metagenomic assembled genomes from two thermal pools in the Uzon Caldera, Kamchatka, Russia.</title>
        <authorList>
            <person name="Wilkins L."/>
            <person name="Ettinger C."/>
        </authorList>
    </citation>
    <scope>NUCLEOTIDE SEQUENCE [LARGE SCALE GENOMIC DNA]</scope>
    <source>
        <strain evidence="3">ARK-04</strain>
    </source>
</reference>
<name>A0A2N7QG29_9BACT</name>
<sequence length="179" mass="21103">MVRLYHPEVIVIENLRGFLKEIINHFPKSVKRILIRLGLGEIRKKLNELQEEYGIRVVEVNHAYSSQACSNCGYVDKENRQDRDTFECKCCGMKLHADVNASRNLKERFLESLHLRRMEQALRWQVERFLQNLSSERFKCLRSKARGLLTQNPYFKKVLGDSSEPEVWINVLKGNFCPY</sequence>
<evidence type="ECO:0000313" key="4">
    <source>
        <dbReference type="Proteomes" id="UP000235619"/>
    </source>
</evidence>
<dbReference type="AlphaFoldDB" id="A0A2N7QG29"/>
<evidence type="ECO:0000259" key="2">
    <source>
        <dbReference type="Pfam" id="PF07282"/>
    </source>
</evidence>
<feature type="domain" description="Cas12f1-like TNB" evidence="2">
    <location>
        <begin position="40"/>
        <end position="105"/>
    </location>
</feature>
<evidence type="ECO:0000313" key="3">
    <source>
        <dbReference type="EMBL" id="PMP97907.1"/>
    </source>
</evidence>
<dbReference type="EMBL" id="PNJD01000104">
    <property type="protein sequence ID" value="PMP97907.1"/>
    <property type="molecule type" value="Genomic_DNA"/>
</dbReference>
<evidence type="ECO:0000256" key="1">
    <source>
        <dbReference type="ARBA" id="ARBA00023125"/>
    </source>
</evidence>
<dbReference type="GO" id="GO:0003677">
    <property type="term" value="F:DNA binding"/>
    <property type="evidence" value="ECO:0007669"/>
    <property type="project" value="UniProtKB-KW"/>
</dbReference>
<proteinExistence type="predicted"/>
<dbReference type="Proteomes" id="UP000235619">
    <property type="component" value="Unassembled WGS sequence"/>
</dbReference>